<protein>
    <submittedName>
        <fullName evidence="2">Uncharacterized protein</fullName>
    </submittedName>
</protein>
<comment type="caution">
    <text evidence="2">The sequence shown here is derived from an EMBL/GenBank/DDBJ whole genome shotgun (WGS) entry which is preliminary data.</text>
</comment>
<dbReference type="RefSeq" id="WP_131151612.1">
    <property type="nucleotide sequence ID" value="NZ_SJTG01000004.1"/>
</dbReference>
<reference evidence="2 3" key="1">
    <citation type="submission" date="2019-02" db="EMBL/GenBank/DDBJ databases">
        <title>Dyella amyloliquefaciens sp. nov., isolated from forest soil.</title>
        <authorList>
            <person name="Gao Z.-H."/>
            <person name="Qiu L.-H."/>
        </authorList>
    </citation>
    <scope>NUCLEOTIDE SEQUENCE [LARGE SCALE GENOMIC DNA]</scope>
    <source>
        <strain evidence="2 3">KACC 12747</strain>
    </source>
</reference>
<keyword evidence="3" id="KW-1185">Reference proteome</keyword>
<dbReference type="EMBL" id="SJTG01000004">
    <property type="protein sequence ID" value="TCI08447.1"/>
    <property type="molecule type" value="Genomic_DNA"/>
</dbReference>
<evidence type="ECO:0000313" key="2">
    <source>
        <dbReference type="EMBL" id="TCI08447.1"/>
    </source>
</evidence>
<accession>A0A4R0YTM0</accession>
<dbReference type="Gene3D" id="2.60.40.2970">
    <property type="match status" value="1"/>
</dbReference>
<organism evidence="2 3">
    <name type="scientific">Dyella soli</name>
    <dbReference type="NCBI Taxonomy" id="522319"/>
    <lineage>
        <taxon>Bacteria</taxon>
        <taxon>Pseudomonadati</taxon>
        <taxon>Pseudomonadota</taxon>
        <taxon>Gammaproteobacteria</taxon>
        <taxon>Lysobacterales</taxon>
        <taxon>Rhodanobacteraceae</taxon>
        <taxon>Dyella</taxon>
    </lineage>
</organism>
<proteinExistence type="predicted"/>
<keyword evidence="1" id="KW-0732">Signal</keyword>
<sequence length="186" mass="20533">MSTSLARLLCFTALTVSVAPVMATEHLTVTLSHPTEPSKTMRGYVVVTLLNDGDTDIVFHKFHTPNPANGRTANKLFEVYSGNRPIRFTGGMAHPGPETPTMFFTLKPGQSQTATVYLRRDYDGIVVGPETYRVKYIQRLGDYPRAAYPEDLSTLQPGDPRIPHAVESNELELVVSYEAVGEESAF</sequence>
<feature type="chain" id="PRO_5020913702" evidence="1">
    <location>
        <begin position="24"/>
        <end position="186"/>
    </location>
</feature>
<evidence type="ECO:0000313" key="3">
    <source>
        <dbReference type="Proteomes" id="UP000291822"/>
    </source>
</evidence>
<feature type="signal peptide" evidence="1">
    <location>
        <begin position="1"/>
        <end position="23"/>
    </location>
</feature>
<gene>
    <name evidence="2" type="ORF">EZM97_27890</name>
</gene>
<dbReference type="Proteomes" id="UP000291822">
    <property type="component" value="Unassembled WGS sequence"/>
</dbReference>
<dbReference type="AlphaFoldDB" id="A0A4R0YTM0"/>
<evidence type="ECO:0000256" key="1">
    <source>
        <dbReference type="SAM" id="SignalP"/>
    </source>
</evidence>
<name>A0A4R0YTM0_9GAMM</name>